<organism evidence="2 3">
    <name type="scientific">Phialocephala subalpina</name>
    <dbReference type="NCBI Taxonomy" id="576137"/>
    <lineage>
        <taxon>Eukaryota</taxon>
        <taxon>Fungi</taxon>
        <taxon>Dikarya</taxon>
        <taxon>Ascomycota</taxon>
        <taxon>Pezizomycotina</taxon>
        <taxon>Leotiomycetes</taxon>
        <taxon>Helotiales</taxon>
        <taxon>Mollisiaceae</taxon>
        <taxon>Phialocephala</taxon>
        <taxon>Phialocephala fortinii species complex</taxon>
    </lineage>
</organism>
<dbReference type="AlphaFoldDB" id="A0A1L7XRT0"/>
<protein>
    <submittedName>
        <fullName evidence="2">Uncharacterized protein</fullName>
    </submittedName>
</protein>
<sequence>MASSPAPYLTPENAAKETIKSSTTSTPKPTSFLTTWFVLPSSPFPIHFPHQPPLTNFQNDKHPKLAKKMSCVQTGYFTSSYKLTPKAYFNKLPSGTYQMSFLTLPDKPIPHLAVNADVGSFVQAVSKMLPGKNYISLIPQPSSSIANKPTTYTQCTLPQFMAANPDPEFGREAGDMFKYSAGRDMMVAGIEVKMTSLKE</sequence>
<proteinExistence type="predicted"/>
<evidence type="ECO:0000313" key="3">
    <source>
        <dbReference type="Proteomes" id="UP000184330"/>
    </source>
</evidence>
<dbReference type="Proteomes" id="UP000184330">
    <property type="component" value="Unassembled WGS sequence"/>
</dbReference>
<gene>
    <name evidence="2" type="ORF">PAC_17536</name>
</gene>
<reference evidence="2 3" key="1">
    <citation type="submission" date="2016-03" db="EMBL/GenBank/DDBJ databases">
        <authorList>
            <person name="Ploux O."/>
        </authorList>
    </citation>
    <scope>NUCLEOTIDE SEQUENCE [LARGE SCALE GENOMIC DNA]</scope>
    <source>
        <strain evidence="2 3">UAMH 11012</strain>
    </source>
</reference>
<accession>A0A1L7XRT0</accession>
<keyword evidence="3" id="KW-1185">Reference proteome</keyword>
<dbReference type="EMBL" id="FJOG01000045">
    <property type="protein sequence ID" value="CZR67637.1"/>
    <property type="molecule type" value="Genomic_DNA"/>
</dbReference>
<evidence type="ECO:0000313" key="2">
    <source>
        <dbReference type="EMBL" id="CZR67637.1"/>
    </source>
</evidence>
<name>A0A1L7XRT0_9HELO</name>
<evidence type="ECO:0000256" key="1">
    <source>
        <dbReference type="SAM" id="MobiDB-lite"/>
    </source>
</evidence>
<dbReference type="STRING" id="576137.A0A1L7XRT0"/>
<dbReference type="OrthoDB" id="3358371at2759"/>
<feature type="region of interest" description="Disordered" evidence="1">
    <location>
        <begin position="1"/>
        <end position="28"/>
    </location>
</feature>